<keyword evidence="2" id="KW-1185">Reference proteome</keyword>
<organism evidence="1 2">
    <name type="scientific">Trifolium medium</name>
    <dbReference type="NCBI Taxonomy" id="97028"/>
    <lineage>
        <taxon>Eukaryota</taxon>
        <taxon>Viridiplantae</taxon>
        <taxon>Streptophyta</taxon>
        <taxon>Embryophyta</taxon>
        <taxon>Tracheophyta</taxon>
        <taxon>Spermatophyta</taxon>
        <taxon>Magnoliopsida</taxon>
        <taxon>eudicotyledons</taxon>
        <taxon>Gunneridae</taxon>
        <taxon>Pentapetalae</taxon>
        <taxon>rosids</taxon>
        <taxon>fabids</taxon>
        <taxon>Fabales</taxon>
        <taxon>Fabaceae</taxon>
        <taxon>Papilionoideae</taxon>
        <taxon>50 kb inversion clade</taxon>
        <taxon>NPAAA clade</taxon>
        <taxon>Hologalegina</taxon>
        <taxon>IRL clade</taxon>
        <taxon>Trifolieae</taxon>
        <taxon>Trifolium</taxon>
    </lineage>
</organism>
<dbReference type="AlphaFoldDB" id="A0A392UBN9"/>
<proteinExistence type="predicted"/>
<name>A0A392UBN9_9FABA</name>
<dbReference type="Proteomes" id="UP000265520">
    <property type="component" value="Unassembled WGS sequence"/>
</dbReference>
<feature type="non-terminal residue" evidence="1">
    <location>
        <position position="1"/>
    </location>
</feature>
<evidence type="ECO:0000313" key="2">
    <source>
        <dbReference type="Proteomes" id="UP000265520"/>
    </source>
</evidence>
<evidence type="ECO:0000313" key="1">
    <source>
        <dbReference type="EMBL" id="MCI70941.1"/>
    </source>
</evidence>
<reference evidence="1 2" key="1">
    <citation type="journal article" date="2018" name="Front. Plant Sci.">
        <title>Red Clover (Trifolium pratense) and Zigzag Clover (T. medium) - A Picture of Genomic Similarities and Differences.</title>
        <authorList>
            <person name="Dluhosova J."/>
            <person name="Istvanek J."/>
            <person name="Nedelnik J."/>
            <person name="Repkova J."/>
        </authorList>
    </citation>
    <scope>NUCLEOTIDE SEQUENCE [LARGE SCALE GENOMIC DNA]</scope>
    <source>
        <strain evidence="2">cv. 10/8</strain>
        <tissue evidence="1">Leaf</tissue>
    </source>
</reference>
<accession>A0A392UBN9</accession>
<comment type="caution">
    <text evidence="1">The sequence shown here is derived from an EMBL/GenBank/DDBJ whole genome shotgun (WGS) entry which is preliminary data.</text>
</comment>
<sequence>VIGAARRELLCLGHLGFWFLRYAQGRLV</sequence>
<protein>
    <submittedName>
        <fullName evidence="1">Uncharacterized protein</fullName>
    </submittedName>
</protein>
<dbReference type="EMBL" id="LXQA010786192">
    <property type="protein sequence ID" value="MCI70941.1"/>
    <property type="molecule type" value="Genomic_DNA"/>
</dbReference>